<dbReference type="Pfam" id="PF01458">
    <property type="entry name" value="SUFBD_core"/>
    <property type="match status" value="1"/>
</dbReference>
<comment type="caution">
    <text evidence="3">The sequence shown here is derived from an EMBL/GenBank/DDBJ whole genome shotgun (WGS) entry which is preliminary data.</text>
</comment>
<dbReference type="GO" id="GO:0016226">
    <property type="term" value="P:iron-sulfur cluster assembly"/>
    <property type="evidence" value="ECO:0007669"/>
    <property type="project" value="InterPro"/>
</dbReference>
<dbReference type="RefSeq" id="WP_021726392.1">
    <property type="nucleotide sequence ID" value="NZ_AWEZ01000050.1"/>
</dbReference>
<dbReference type="SUPFAM" id="SSF101960">
    <property type="entry name" value="Stabilizer of iron transporter SufD"/>
    <property type="match status" value="1"/>
</dbReference>
<dbReference type="OrthoDB" id="9803529at2"/>
<feature type="domain" description="SUF system FeS cluster assembly SufBD core" evidence="2">
    <location>
        <begin position="218"/>
        <end position="452"/>
    </location>
</feature>
<name>U2UXQ9_9ACTN</name>
<keyword evidence="4" id="KW-1185">Reference proteome</keyword>
<organism evidence="3 4">
    <name type="scientific">Olsenella profusa F0195</name>
    <dbReference type="NCBI Taxonomy" id="1125712"/>
    <lineage>
        <taxon>Bacteria</taxon>
        <taxon>Bacillati</taxon>
        <taxon>Actinomycetota</taxon>
        <taxon>Coriobacteriia</taxon>
        <taxon>Coriobacteriales</taxon>
        <taxon>Atopobiaceae</taxon>
        <taxon>Olsenella</taxon>
    </lineage>
</organism>
<dbReference type="NCBIfam" id="TIGR01980">
    <property type="entry name" value="sufB"/>
    <property type="match status" value="1"/>
</dbReference>
<dbReference type="eggNOG" id="COG0719">
    <property type="taxonomic scope" value="Bacteria"/>
</dbReference>
<evidence type="ECO:0000313" key="3">
    <source>
        <dbReference type="EMBL" id="ERL07882.1"/>
    </source>
</evidence>
<gene>
    <name evidence="3" type="primary">sufB</name>
    <name evidence="3" type="ORF">HMPREF1316_1810</name>
</gene>
<dbReference type="EMBL" id="AWEZ01000050">
    <property type="protein sequence ID" value="ERL07882.1"/>
    <property type="molecule type" value="Genomic_DNA"/>
</dbReference>
<dbReference type="InterPro" id="IPR010231">
    <property type="entry name" value="SUF_FeS_clus_asmbl_SufB"/>
</dbReference>
<evidence type="ECO:0000313" key="4">
    <source>
        <dbReference type="Proteomes" id="UP000016638"/>
    </source>
</evidence>
<dbReference type="AlphaFoldDB" id="U2UXQ9"/>
<dbReference type="InterPro" id="IPR000825">
    <property type="entry name" value="SUF_FeS_clus_asmbl_SufBD_core"/>
</dbReference>
<protein>
    <submittedName>
        <fullName evidence="3">FeS assembly protein SufB</fullName>
    </submittedName>
</protein>
<proteinExistence type="inferred from homology"/>
<dbReference type="Proteomes" id="UP000016638">
    <property type="component" value="Unassembled WGS sequence"/>
</dbReference>
<sequence length="481" mass="53205">MSDIIQRPELDEKGRTKVTDVDRSLYDFRMSEEGYERYADGLTPDIVRSISHKKDEPQWMLDLRLKALEVYHDRAMATNWGPDISGLDMDHISTYVSAGTKQARDWDDVPKDIKDTFERLGIPEAERESLAGVGAQYDSEIVYHNMREEVAKSGVIYTTIEDALHDPEWEPVVREYFGTLIPLCDHKFAALHYAVWSGGSFVYVPAGVRVDYPLQSYFRLNASGAGQFEHTLIVVEEGADLHFIEGCSAPKYYEANLHAGAVELFVRDGARLRYSTIENWSKNMYNLNTKRAKVGAGAKMEWVSGSFGSHVSYLYPTTILEGANSTCEFTGITFAGATQDLDTGCKVILNGANTTASVDTKSISKDGGLNTFRSSVVVGRHADNARATVSCQSLMLDDISRSDTIPAMDVRNSTASVGHEATIGRISDDTILYLMSRGCSEAEARSMVVNGFANPVSKELPLEYAVEMNNLIKLEMEGAIG</sequence>
<reference evidence="3 4" key="1">
    <citation type="submission" date="2013-08" db="EMBL/GenBank/DDBJ databases">
        <authorList>
            <person name="Durkin A.S."/>
            <person name="Haft D.R."/>
            <person name="McCorrison J."/>
            <person name="Torralba M."/>
            <person name="Gillis M."/>
            <person name="Haft D.H."/>
            <person name="Methe B."/>
            <person name="Sutton G."/>
            <person name="Nelson K.E."/>
        </authorList>
    </citation>
    <scope>NUCLEOTIDE SEQUENCE [LARGE SCALE GENOMIC DNA]</scope>
    <source>
        <strain evidence="3 4">F0195</strain>
    </source>
</reference>
<accession>U2UXQ9</accession>
<comment type="similarity">
    <text evidence="1">Belongs to the iron-sulfur cluster assembly SufBD family.</text>
</comment>
<evidence type="ECO:0000256" key="1">
    <source>
        <dbReference type="ARBA" id="ARBA00043967"/>
    </source>
</evidence>
<dbReference type="PANTHER" id="PTHR30508:SF1">
    <property type="entry name" value="UPF0051 PROTEIN ABCI8, CHLOROPLASTIC-RELATED"/>
    <property type="match status" value="1"/>
</dbReference>
<evidence type="ECO:0000259" key="2">
    <source>
        <dbReference type="Pfam" id="PF01458"/>
    </source>
</evidence>
<dbReference type="InterPro" id="IPR037284">
    <property type="entry name" value="SUF_FeS_clus_asmbl_SufBD_sf"/>
</dbReference>
<dbReference type="STRING" id="1125712.HMPREF1316_1810"/>
<dbReference type="PATRIC" id="fig|1125712.3.peg.1524"/>
<dbReference type="InterPro" id="IPR055346">
    <property type="entry name" value="Fe-S_cluster_assembly_SufBD"/>
</dbReference>
<dbReference type="PANTHER" id="PTHR30508">
    <property type="entry name" value="FES CLUSTER ASSEMBLY PROTEIN SUF"/>
    <property type="match status" value="1"/>
</dbReference>